<dbReference type="Pfam" id="PF00300">
    <property type="entry name" value="His_Phos_1"/>
    <property type="match status" value="1"/>
</dbReference>
<dbReference type="SUPFAM" id="SSF53254">
    <property type="entry name" value="Phosphoglycerate mutase-like"/>
    <property type="match status" value="1"/>
</dbReference>
<dbReference type="InterPro" id="IPR029033">
    <property type="entry name" value="His_PPase_superfam"/>
</dbReference>
<evidence type="ECO:0000256" key="1">
    <source>
        <dbReference type="SAM" id="MobiDB-lite"/>
    </source>
</evidence>
<dbReference type="InterPro" id="IPR013078">
    <property type="entry name" value="His_Pase_superF_clade-1"/>
</dbReference>
<organism evidence="2 3">
    <name type="scientific">Cylicocyclus nassatus</name>
    <name type="common">Nematode worm</name>
    <dbReference type="NCBI Taxonomy" id="53992"/>
    <lineage>
        <taxon>Eukaryota</taxon>
        <taxon>Metazoa</taxon>
        <taxon>Ecdysozoa</taxon>
        <taxon>Nematoda</taxon>
        <taxon>Chromadorea</taxon>
        <taxon>Rhabditida</taxon>
        <taxon>Rhabditina</taxon>
        <taxon>Rhabditomorpha</taxon>
        <taxon>Strongyloidea</taxon>
        <taxon>Strongylidae</taxon>
        <taxon>Cylicocyclus</taxon>
    </lineage>
</organism>
<name>A0AA36DP34_CYLNA</name>
<dbReference type="PANTHER" id="PTHR16469">
    <property type="entry name" value="UBIQUITIN-ASSOCIATED AND SH3 DOMAIN-CONTAINING BA-RELATED"/>
    <property type="match status" value="1"/>
</dbReference>
<protein>
    <recommendedName>
        <fullName evidence="4">Phosphoglycerate mutase family protein</fullName>
    </recommendedName>
</protein>
<evidence type="ECO:0000313" key="3">
    <source>
        <dbReference type="Proteomes" id="UP001176961"/>
    </source>
</evidence>
<comment type="caution">
    <text evidence="2">The sequence shown here is derived from an EMBL/GenBank/DDBJ whole genome shotgun (WGS) entry which is preliminary data.</text>
</comment>
<sequence>MSRGYSGRSDRNAASPAQPRSYIEDLSEYTSASGPYSCPSNTDRSDPNASGKGRNYNIYPNVMMPMMLPIDKPVYAYNGDPPITNTGDILARIIARGMFSARYVPHLIYSSPALRCLQTANAIRSILKCEAKIRVEPALFENMWLYPNGLPDLPSPGQRAQFHVDEGYRPYMQISDLLKGQETPADYNQRIRNILMHIARIHEVSPVKKDQIVLIVAHASTVDLAAGHLARHRKSSAEEIEQSRERIPCGSLLILERVQGRRGWTPNLYAIPKMSYADQSTEFDSTFVLREPVKVQK</sequence>
<accession>A0AA36DP34</accession>
<proteinExistence type="predicted"/>
<feature type="region of interest" description="Disordered" evidence="1">
    <location>
        <begin position="1"/>
        <end position="52"/>
    </location>
</feature>
<dbReference type="Proteomes" id="UP001176961">
    <property type="component" value="Unassembled WGS sequence"/>
</dbReference>
<dbReference type="GO" id="GO:0016791">
    <property type="term" value="F:phosphatase activity"/>
    <property type="evidence" value="ECO:0007669"/>
    <property type="project" value="UniProtKB-ARBA"/>
</dbReference>
<dbReference type="InterPro" id="IPR051710">
    <property type="entry name" value="Phosphatase_SH3-domain"/>
</dbReference>
<evidence type="ECO:0008006" key="4">
    <source>
        <dbReference type="Google" id="ProtNLM"/>
    </source>
</evidence>
<dbReference type="PANTHER" id="PTHR16469:SF5">
    <property type="entry name" value="PHOSPHOGLYCERATE MUTASE FAMILY PROTEIN"/>
    <property type="match status" value="1"/>
</dbReference>
<keyword evidence="3" id="KW-1185">Reference proteome</keyword>
<reference evidence="2" key="1">
    <citation type="submission" date="2023-07" db="EMBL/GenBank/DDBJ databases">
        <authorList>
            <consortium name="CYATHOMIX"/>
        </authorList>
    </citation>
    <scope>NUCLEOTIDE SEQUENCE</scope>
    <source>
        <strain evidence="2">N/A</strain>
    </source>
</reference>
<feature type="compositionally biased region" description="Polar residues" evidence="1">
    <location>
        <begin position="28"/>
        <end position="42"/>
    </location>
</feature>
<gene>
    <name evidence="2" type="ORF">CYNAS_LOCUS2112</name>
</gene>
<dbReference type="Gene3D" id="3.40.50.1240">
    <property type="entry name" value="Phosphoglycerate mutase-like"/>
    <property type="match status" value="1"/>
</dbReference>
<dbReference type="CDD" id="cd07067">
    <property type="entry name" value="HP_PGM_like"/>
    <property type="match status" value="1"/>
</dbReference>
<evidence type="ECO:0000313" key="2">
    <source>
        <dbReference type="EMBL" id="CAJ0590129.1"/>
    </source>
</evidence>
<dbReference type="EMBL" id="CATQJL010000001">
    <property type="protein sequence ID" value="CAJ0590129.1"/>
    <property type="molecule type" value="Genomic_DNA"/>
</dbReference>
<dbReference type="AlphaFoldDB" id="A0AA36DP34"/>